<accession>A0ABN8H1X9</accession>
<dbReference type="InterPro" id="IPR004680">
    <property type="entry name" value="Cit_transptr-like_dom"/>
</dbReference>
<comment type="subcellular location">
    <subcellularLocation>
        <location evidence="1">Cell membrane</location>
        <topology evidence="1">Multi-pass membrane protein</topology>
    </subcellularLocation>
</comment>
<dbReference type="Pfam" id="PF03600">
    <property type="entry name" value="CitMHS"/>
    <property type="match status" value="1"/>
</dbReference>
<feature type="transmembrane region" description="Helical" evidence="8">
    <location>
        <begin position="315"/>
        <end position="339"/>
    </location>
</feature>
<dbReference type="PANTHER" id="PTHR43568">
    <property type="entry name" value="P PROTEIN"/>
    <property type="match status" value="1"/>
</dbReference>
<feature type="transmembrane region" description="Helical" evidence="8">
    <location>
        <begin position="276"/>
        <end position="295"/>
    </location>
</feature>
<evidence type="ECO:0000256" key="5">
    <source>
        <dbReference type="ARBA" id="ARBA00022692"/>
    </source>
</evidence>
<dbReference type="InterPro" id="IPR000802">
    <property type="entry name" value="Arsenical_pump_ArsB"/>
</dbReference>
<evidence type="ECO:0000259" key="9">
    <source>
        <dbReference type="Pfam" id="PF03600"/>
    </source>
</evidence>
<comment type="caution">
    <text evidence="10">The sequence shown here is derived from an EMBL/GenBank/DDBJ whole genome shotgun (WGS) entry which is preliminary data.</text>
</comment>
<keyword evidence="11" id="KW-1185">Reference proteome</keyword>
<feature type="transmembrane region" description="Helical" evidence="8">
    <location>
        <begin position="59"/>
        <end position="82"/>
    </location>
</feature>
<feature type="transmembrane region" description="Helical" evidence="8">
    <location>
        <begin position="224"/>
        <end position="241"/>
    </location>
</feature>
<evidence type="ECO:0000256" key="3">
    <source>
        <dbReference type="ARBA" id="ARBA00022448"/>
    </source>
</evidence>
<keyword evidence="3" id="KW-0813">Transport</keyword>
<organism evidence="10 11">
    <name type="scientific">Paenibacillus allorhizoplanae</name>
    <dbReference type="NCBI Taxonomy" id="2905648"/>
    <lineage>
        <taxon>Bacteria</taxon>
        <taxon>Bacillati</taxon>
        <taxon>Bacillota</taxon>
        <taxon>Bacilli</taxon>
        <taxon>Bacillales</taxon>
        <taxon>Paenibacillaceae</taxon>
        <taxon>Paenibacillus</taxon>
    </lineage>
</organism>
<proteinExistence type="inferred from homology"/>
<feature type="transmembrane region" description="Helical" evidence="8">
    <location>
        <begin position="360"/>
        <end position="384"/>
    </location>
</feature>
<keyword evidence="6 8" id="KW-1133">Transmembrane helix</keyword>
<evidence type="ECO:0000256" key="2">
    <source>
        <dbReference type="ARBA" id="ARBA00009843"/>
    </source>
</evidence>
<dbReference type="InterPro" id="IPR051475">
    <property type="entry name" value="Diverse_Ion_Transporter"/>
</dbReference>
<feature type="transmembrane region" description="Helical" evidence="8">
    <location>
        <begin position="404"/>
        <end position="422"/>
    </location>
</feature>
<dbReference type="Proteomes" id="UP000838821">
    <property type="component" value="Unassembled WGS sequence"/>
</dbReference>
<evidence type="ECO:0000256" key="1">
    <source>
        <dbReference type="ARBA" id="ARBA00004651"/>
    </source>
</evidence>
<feature type="transmembrane region" description="Helical" evidence="8">
    <location>
        <begin position="170"/>
        <end position="196"/>
    </location>
</feature>
<evidence type="ECO:0000256" key="7">
    <source>
        <dbReference type="ARBA" id="ARBA00023136"/>
    </source>
</evidence>
<evidence type="ECO:0000313" key="10">
    <source>
        <dbReference type="EMBL" id="CAH1224899.1"/>
    </source>
</evidence>
<evidence type="ECO:0000256" key="6">
    <source>
        <dbReference type="ARBA" id="ARBA00022989"/>
    </source>
</evidence>
<dbReference type="PRINTS" id="PR00758">
    <property type="entry name" value="ARSENICPUMP"/>
</dbReference>
<evidence type="ECO:0000256" key="8">
    <source>
        <dbReference type="SAM" id="Phobius"/>
    </source>
</evidence>
<reference evidence="10" key="1">
    <citation type="submission" date="2022-01" db="EMBL/GenBank/DDBJ databases">
        <authorList>
            <person name="Criscuolo A."/>
        </authorList>
    </citation>
    <scope>NUCLEOTIDE SEQUENCE</scope>
    <source>
        <strain evidence="10">CIP111891</strain>
    </source>
</reference>
<dbReference type="EMBL" id="CAKMMW010000024">
    <property type="protein sequence ID" value="CAH1224899.1"/>
    <property type="molecule type" value="Genomic_DNA"/>
</dbReference>
<gene>
    <name evidence="10" type="ORF">PAECIP111891_05758</name>
</gene>
<comment type="similarity">
    <text evidence="2">Belongs to the CitM (TC 2.A.11) transporter family.</text>
</comment>
<dbReference type="PANTHER" id="PTHR43568:SF1">
    <property type="entry name" value="P PROTEIN"/>
    <property type="match status" value="1"/>
</dbReference>
<evidence type="ECO:0000256" key="4">
    <source>
        <dbReference type="ARBA" id="ARBA00022475"/>
    </source>
</evidence>
<name>A0ABN8H1X9_9BACL</name>
<keyword evidence="5 8" id="KW-0812">Transmembrane</keyword>
<feature type="transmembrane region" description="Helical" evidence="8">
    <location>
        <begin position="28"/>
        <end position="47"/>
    </location>
</feature>
<keyword evidence="4" id="KW-1003">Cell membrane</keyword>
<feature type="domain" description="Citrate transporter-like" evidence="9">
    <location>
        <begin position="16"/>
        <end position="367"/>
    </location>
</feature>
<feature type="transmembrane region" description="Helical" evidence="8">
    <location>
        <begin position="94"/>
        <end position="119"/>
    </location>
</feature>
<feature type="transmembrane region" description="Helical" evidence="8">
    <location>
        <begin position="6"/>
        <end position="21"/>
    </location>
</feature>
<keyword evidence="7 8" id="KW-0472">Membrane</keyword>
<evidence type="ECO:0000313" key="11">
    <source>
        <dbReference type="Proteomes" id="UP000838821"/>
    </source>
</evidence>
<protein>
    <submittedName>
        <fullName evidence="10">Transporter</fullName>
    </submittedName>
</protein>
<dbReference type="RefSeq" id="WP_236291885.1">
    <property type="nucleotide sequence ID" value="NZ_CAKMMW010000024.1"/>
</dbReference>
<sequence>MEQQAILAIGIFSLTYGMIITEKIHRTIVAMIGGVLMVVLGVVDQGSALHHIDFNTLGLLIGMMIIVSITAETGLFTYIALLAAKKAKGDPVRILISLVLLTAIGSAFLDNVTTVLLMVPVTFSITRQLRVNPVPYLITQILASNIGGTATLIGDPPNIMIGSAVKELTFMAFITNLAPVVVIIMAVTIPIFVIIFRKHIQTTPELKMSMMQIDEKKVITDRKLLTKSLSILALTIIGFFLHQLLHLESATVALAGAFLLLLLTEEHSMEKAFNKVEWSTIFFFVGLFILVSGLVETGVISKLAAGAVELTGGNPIATSMLILWLSAIASAFLDNIPFVATMIPMIQEMGSMGVENLEPLWWSLALGACLGGNGTLIGASANLIVAGMAAKEGHPIKFIAFMKYGFPIMLVSVGLANIYMYVRYFM</sequence>
<dbReference type="CDD" id="cd01116">
    <property type="entry name" value="P_permease"/>
    <property type="match status" value="1"/>
</dbReference>